<name>A0A7J7RAL9_RHIFE</name>
<organism evidence="2 3">
    <name type="scientific">Rhinolophus ferrumequinum</name>
    <name type="common">Greater horseshoe bat</name>
    <dbReference type="NCBI Taxonomy" id="59479"/>
    <lineage>
        <taxon>Eukaryota</taxon>
        <taxon>Metazoa</taxon>
        <taxon>Chordata</taxon>
        <taxon>Craniata</taxon>
        <taxon>Vertebrata</taxon>
        <taxon>Euteleostomi</taxon>
        <taxon>Mammalia</taxon>
        <taxon>Eutheria</taxon>
        <taxon>Laurasiatheria</taxon>
        <taxon>Chiroptera</taxon>
        <taxon>Yinpterochiroptera</taxon>
        <taxon>Rhinolophoidea</taxon>
        <taxon>Rhinolophidae</taxon>
        <taxon>Rhinolophinae</taxon>
        <taxon>Rhinolophus</taxon>
    </lineage>
</organism>
<sequence length="112" mass="11441">MEPSGTSSEGLSSGSPSSAKTSPALSLDGPSPSPSAGTPTATSTRPQTSWPTGPESSRWSSRRRMAAALRSGRCTTSPPAAWAWACTTPTSPSRALRTAASSMPSRRSGRCT</sequence>
<dbReference type="AlphaFoldDB" id="A0A7J7RAL9"/>
<feature type="compositionally biased region" description="Low complexity" evidence="1">
    <location>
        <begin position="1"/>
        <end position="24"/>
    </location>
</feature>
<reference evidence="2 3" key="1">
    <citation type="journal article" date="2020" name="Nature">
        <title>Six reference-quality genomes reveal evolution of bat adaptations.</title>
        <authorList>
            <person name="Jebb D."/>
            <person name="Huang Z."/>
            <person name="Pippel M."/>
            <person name="Hughes G.M."/>
            <person name="Lavrichenko K."/>
            <person name="Devanna P."/>
            <person name="Winkler S."/>
            <person name="Jermiin L.S."/>
            <person name="Skirmuntt E.C."/>
            <person name="Katzourakis A."/>
            <person name="Burkitt-Gray L."/>
            <person name="Ray D.A."/>
            <person name="Sullivan K.A.M."/>
            <person name="Roscito J.G."/>
            <person name="Kirilenko B.M."/>
            <person name="Davalos L.M."/>
            <person name="Corthals A.P."/>
            <person name="Power M.L."/>
            <person name="Jones G."/>
            <person name="Ransome R.D."/>
            <person name="Dechmann D.K.N."/>
            <person name="Locatelli A.G."/>
            <person name="Puechmaille S.J."/>
            <person name="Fedrigo O."/>
            <person name="Jarvis E.D."/>
            <person name="Hiller M."/>
            <person name="Vernes S.C."/>
            <person name="Myers E.W."/>
            <person name="Teeling E.C."/>
        </authorList>
    </citation>
    <scope>NUCLEOTIDE SEQUENCE [LARGE SCALE GENOMIC DNA]</scope>
    <source>
        <strain evidence="2">MRhiFer1</strain>
        <tissue evidence="2">Lung</tissue>
    </source>
</reference>
<evidence type="ECO:0000313" key="3">
    <source>
        <dbReference type="Proteomes" id="UP000585614"/>
    </source>
</evidence>
<comment type="caution">
    <text evidence="2">The sequence shown here is derived from an EMBL/GenBank/DDBJ whole genome shotgun (WGS) entry which is preliminary data.</text>
</comment>
<dbReference type="EMBL" id="JACAGC010000028">
    <property type="protein sequence ID" value="KAF6273179.1"/>
    <property type="molecule type" value="Genomic_DNA"/>
</dbReference>
<feature type="region of interest" description="Disordered" evidence="1">
    <location>
        <begin position="1"/>
        <end position="112"/>
    </location>
</feature>
<protein>
    <submittedName>
        <fullName evidence="2">Isocitrate dehydrogenase (NADP(+)) 2</fullName>
    </submittedName>
</protein>
<proteinExistence type="predicted"/>
<evidence type="ECO:0000256" key="1">
    <source>
        <dbReference type="SAM" id="MobiDB-lite"/>
    </source>
</evidence>
<feature type="compositionally biased region" description="Low complexity" evidence="1">
    <location>
        <begin position="34"/>
        <end position="44"/>
    </location>
</feature>
<dbReference type="Proteomes" id="UP000585614">
    <property type="component" value="Unassembled WGS sequence"/>
</dbReference>
<gene>
    <name evidence="2" type="ORF">mRhiFer1_006650</name>
</gene>
<accession>A0A7J7RAL9</accession>
<feature type="compositionally biased region" description="Polar residues" evidence="1">
    <location>
        <begin position="45"/>
        <end position="55"/>
    </location>
</feature>
<feature type="compositionally biased region" description="Low complexity" evidence="1">
    <location>
        <begin position="66"/>
        <end position="92"/>
    </location>
</feature>
<evidence type="ECO:0000313" key="2">
    <source>
        <dbReference type="EMBL" id="KAF6273179.1"/>
    </source>
</evidence>